<dbReference type="PANTHER" id="PTHR35392">
    <property type="entry name" value="ZN(II)2CYS6 TRANSCRIPTION FACTOR (EUROFUNG)-RELATED-RELATED"/>
    <property type="match status" value="1"/>
</dbReference>
<evidence type="ECO:0000313" key="2">
    <source>
        <dbReference type="EMBL" id="SMR62282.1"/>
    </source>
</evidence>
<dbReference type="EMBL" id="LT854266">
    <property type="protein sequence ID" value="SMR62282.1"/>
    <property type="molecule type" value="Genomic_DNA"/>
</dbReference>
<name>A0A2H1H942_ZYMTR</name>
<dbReference type="GO" id="GO:0000981">
    <property type="term" value="F:DNA-binding transcription factor activity, RNA polymerase II-specific"/>
    <property type="evidence" value="ECO:0007669"/>
    <property type="project" value="InterPro"/>
</dbReference>
<dbReference type="GO" id="GO:0008270">
    <property type="term" value="F:zinc ion binding"/>
    <property type="evidence" value="ECO:0007669"/>
    <property type="project" value="InterPro"/>
</dbReference>
<gene>
    <name evidence="2" type="ORF">ZT1E4_G11595</name>
</gene>
<dbReference type="InterPro" id="IPR001138">
    <property type="entry name" value="Zn2Cys6_DnaBD"/>
</dbReference>
<dbReference type="InterPro" id="IPR052973">
    <property type="entry name" value="Fungal_sec-metab_reg_TF"/>
</dbReference>
<accession>A0A2H1H942</accession>
<dbReference type="AlphaFoldDB" id="A0A2H1H942"/>
<evidence type="ECO:0000313" key="3">
    <source>
        <dbReference type="Proteomes" id="UP000245764"/>
    </source>
</evidence>
<evidence type="ECO:0008006" key="4">
    <source>
        <dbReference type="Google" id="ProtNLM"/>
    </source>
</evidence>
<protein>
    <recommendedName>
        <fullName evidence="4">Zn(2)-C6 fungal-type domain-containing protein</fullName>
    </recommendedName>
</protein>
<evidence type="ECO:0000256" key="1">
    <source>
        <dbReference type="ARBA" id="ARBA00023242"/>
    </source>
</evidence>
<sequence>MEHSIPSRTLLIPNLKQSACPDIDLSLKLAALPTIPRAAATTIHAHVPLNKTCIRCWVQKKKCSNSMPCSQCEKFKLPPFICSPDRVTTIRPFEKWKDMTYECLFTGVMQTASTPRTVRLRHYDDGPFLEVDCTQFDPTDKYQINVLTKNSSGWHMAETSAYCLTDTSIDVSEYTKECIEYALREACESSQLESGFFQITSYHRDVAVVQDCLHLYTTLRLLCLGWRFTGEETLEMAAIEDESSAWYKIKPVPRMVQNQLNHLLEIQMIELDKKILTTIHKAMQDRQRHTWVVTTLTTFLLLHIRELDAGRNIYWKRYEDICGFWIHPSKPAALIDEAVASCNSLLWHYHLSFGKKALTLDWDKQSSKDMLENNGFLITSMKAIQLYVSYLRAEGKLGRKASDLYVDGNPGSVAFTFSSMLFVHTNECQVSDVE</sequence>
<dbReference type="PANTHER" id="PTHR35392:SF3">
    <property type="entry name" value="ZN(2)-C6 FUNGAL-TYPE DOMAIN-CONTAINING PROTEIN"/>
    <property type="match status" value="1"/>
</dbReference>
<keyword evidence="1" id="KW-0539">Nucleus</keyword>
<dbReference type="CDD" id="cd00067">
    <property type="entry name" value="GAL4"/>
    <property type="match status" value="1"/>
</dbReference>
<dbReference type="Proteomes" id="UP000245764">
    <property type="component" value="Chromosome 14"/>
</dbReference>
<organism evidence="2 3">
    <name type="scientific">Zymoseptoria tritici ST99CH_1E4</name>
    <dbReference type="NCBI Taxonomy" id="1276532"/>
    <lineage>
        <taxon>Eukaryota</taxon>
        <taxon>Fungi</taxon>
        <taxon>Dikarya</taxon>
        <taxon>Ascomycota</taxon>
        <taxon>Pezizomycotina</taxon>
        <taxon>Dothideomycetes</taxon>
        <taxon>Dothideomycetidae</taxon>
        <taxon>Mycosphaerellales</taxon>
        <taxon>Mycosphaerellaceae</taxon>
        <taxon>Zymoseptoria</taxon>
    </lineage>
</organism>
<reference evidence="3" key="1">
    <citation type="submission" date="2017-05" db="EMBL/GenBank/DDBJ databases">
        <authorList>
            <person name="Song R."/>
            <person name="Chenine A.L."/>
            <person name="Ruprecht R.M."/>
        </authorList>
    </citation>
    <scope>NUCLEOTIDE SEQUENCE [LARGE SCALE GENOMIC DNA]</scope>
</reference>
<proteinExistence type="predicted"/>